<organism evidence="2 3">
    <name type="scientific">Anaerobacillus alkalidiazotrophicus</name>
    <dbReference type="NCBI Taxonomy" id="472963"/>
    <lineage>
        <taxon>Bacteria</taxon>
        <taxon>Bacillati</taxon>
        <taxon>Bacillota</taxon>
        <taxon>Bacilli</taxon>
        <taxon>Bacillales</taxon>
        <taxon>Bacillaceae</taxon>
        <taxon>Anaerobacillus</taxon>
    </lineage>
</organism>
<keyword evidence="1" id="KW-1133">Transmembrane helix</keyword>
<sequence>MSLRKVIYFENVIGFILCLLLYLHLDFSLLLFLLLLLTPDITMIGYLFDKKIGSYVYNAGHSFIIPAVLFIVAFHNEFSTLLMIAIIWAAHIFMDRSLGFGLKYKYNFKETHLQKI</sequence>
<evidence type="ECO:0000256" key="1">
    <source>
        <dbReference type="SAM" id="Phobius"/>
    </source>
</evidence>
<dbReference type="EMBL" id="MLQS01000015">
    <property type="protein sequence ID" value="OIJ20174.1"/>
    <property type="molecule type" value="Genomic_DNA"/>
</dbReference>
<reference evidence="2 3" key="1">
    <citation type="submission" date="2016-10" db="EMBL/GenBank/DDBJ databases">
        <title>Draft genome sequences of four alkaliphilic bacteria belonging to the Anaerobacillus genus.</title>
        <authorList>
            <person name="Bassil N.M."/>
            <person name="Lloyd J.R."/>
        </authorList>
    </citation>
    <scope>NUCLEOTIDE SEQUENCE [LARGE SCALE GENOMIC DNA]</scope>
    <source>
        <strain evidence="2 3">DSM 22531</strain>
    </source>
</reference>
<evidence type="ECO:0000313" key="3">
    <source>
        <dbReference type="Proteomes" id="UP000180057"/>
    </source>
</evidence>
<keyword evidence="1" id="KW-0812">Transmembrane</keyword>
<dbReference type="Proteomes" id="UP000180057">
    <property type="component" value="Unassembled WGS sequence"/>
</dbReference>
<dbReference type="Pfam" id="PF14079">
    <property type="entry name" value="DUF4260"/>
    <property type="match status" value="1"/>
</dbReference>
<accession>A0A1S2M6A9</accession>
<proteinExistence type="predicted"/>
<keyword evidence="1" id="KW-0472">Membrane</keyword>
<feature type="transmembrane region" description="Helical" evidence="1">
    <location>
        <begin position="7"/>
        <end position="23"/>
    </location>
</feature>
<feature type="transmembrane region" description="Helical" evidence="1">
    <location>
        <begin position="80"/>
        <end position="99"/>
    </location>
</feature>
<evidence type="ECO:0000313" key="2">
    <source>
        <dbReference type="EMBL" id="OIJ20174.1"/>
    </source>
</evidence>
<gene>
    <name evidence="2" type="ORF">BKP45_10360</name>
</gene>
<feature type="transmembrane region" description="Helical" evidence="1">
    <location>
        <begin position="55"/>
        <end position="74"/>
    </location>
</feature>
<protein>
    <recommendedName>
        <fullName evidence="4">DUF4260 domain-containing protein</fullName>
    </recommendedName>
</protein>
<evidence type="ECO:0008006" key="4">
    <source>
        <dbReference type="Google" id="ProtNLM"/>
    </source>
</evidence>
<comment type="caution">
    <text evidence="2">The sequence shown here is derived from an EMBL/GenBank/DDBJ whole genome shotgun (WGS) entry which is preliminary data.</text>
</comment>
<dbReference type="InterPro" id="IPR025356">
    <property type="entry name" value="DUF4260"/>
</dbReference>
<dbReference type="OrthoDB" id="9813911at2"/>
<dbReference type="RefSeq" id="WP_071389614.1">
    <property type="nucleotide sequence ID" value="NZ_MLQS01000015.1"/>
</dbReference>
<dbReference type="STRING" id="472963.BKP45_10360"/>
<feature type="transmembrane region" description="Helical" evidence="1">
    <location>
        <begin position="29"/>
        <end position="48"/>
    </location>
</feature>
<name>A0A1S2M6A9_9BACI</name>
<dbReference type="AlphaFoldDB" id="A0A1S2M6A9"/>
<keyword evidence="3" id="KW-1185">Reference proteome</keyword>